<name>F4Y3I8_9CYAN</name>
<organism evidence="1 2">
    <name type="scientific">Moorena producens 3L</name>
    <dbReference type="NCBI Taxonomy" id="489825"/>
    <lineage>
        <taxon>Bacteria</taxon>
        <taxon>Bacillati</taxon>
        <taxon>Cyanobacteriota</taxon>
        <taxon>Cyanophyceae</taxon>
        <taxon>Coleofasciculales</taxon>
        <taxon>Coleofasciculaceae</taxon>
        <taxon>Moorena</taxon>
    </lineage>
</organism>
<dbReference type="AlphaFoldDB" id="F4Y3I8"/>
<protein>
    <submittedName>
        <fullName evidence="1">Uncharacterized protein</fullName>
    </submittedName>
</protein>
<evidence type="ECO:0000313" key="2">
    <source>
        <dbReference type="Proteomes" id="UP000003959"/>
    </source>
</evidence>
<keyword evidence="2" id="KW-1185">Reference proteome</keyword>
<dbReference type="Proteomes" id="UP000003959">
    <property type="component" value="Unassembled WGS sequence"/>
</dbReference>
<reference evidence="2" key="1">
    <citation type="journal article" date="2011" name="Proc. Natl. Acad. Sci. U.S.A.">
        <title>Genomic insights into the physiology and ecology of the marine filamentous cyanobacterium Lyngbya majuscula.</title>
        <authorList>
            <person name="Jones A.C."/>
            <person name="Monroe E.A."/>
            <person name="Podell S."/>
            <person name="Hess W.R."/>
            <person name="Klages S."/>
            <person name="Esquenazi E."/>
            <person name="Niessen S."/>
            <person name="Hoover H."/>
            <person name="Rothmann M."/>
            <person name="Lasken R.S."/>
            <person name="Yates J.R.III."/>
            <person name="Reinhardt R."/>
            <person name="Kube M."/>
            <person name="Burkart M.D."/>
            <person name="Allen E.E."/>
            <person name="Dorrestein P.C."/>
            <person name="Gerwick W.H."/>
            <person name="Gerwick L."/>
        </authorList>
    </citation>
    <scope>NUCLEOTIDE SEQUENCE [LARGE SCALE GENOMIC DNA]</scope>
    <source>
        <strain evidence="2">3L</strain>
    </source>
</reference>
<gene>
    <name evidence="1" type="ORF">LYNGBM3L_71150</name>
</gene>
<proteinExistence type="predicted"/>
<dbReference type="HOGENOM" id="CLU_3137789_0_0_3"/>
<sequence>MLIDGIIRTARLCKLPHTKLTNPNPNQPEFAHAIVVPRKLSHRIANQPK</sequence>
<evidence type="ECO:0000313" key="1">
    <source>
        <dbReference type="EMBL" id="EGJ28664.1"/>
    </source>
</evidence>
<dbReference type="EMBL" id="GL890973">
    <property type="protein sequence ID" value="EGJ28664.1"/>
    <property type="molecule type" value="Genomic_DNA"/>
</dbReference>
<accession>F4Y3I8</accession>